<evidence type="ECO:0000313" key="1">
    <source>
        <dbReference type="EMBL" id="QDO98807.1"/>
    </source>
</evidence>
<keyword evidence="2" id="KW-1185">Reference proteome</keyword>
<dbReference type="RefSeq" id="WP_144069788.1">
    <property type="nucleotide sequence ID" value="NZ_CP041636.1"/>
</dbReference>
<reference evidence="1 2" key="1">
    <citation type="submission" date="2019-07" db="EMBL/GenBank/DDBJ databases">
        <title>Genome sequencing for Ferrovibrio sp. K5.</title>
        <authorList>
            <person name="Park S.-J."/>
        </authorList>
    </citation>
    <scope>NUCLEOTIDE SEQUENCE [LARGE SCALE GENOMIC DNA]</scope>
    <source>
        <strain evidence="1 2">K5</strain>
    </source>
</reference>
<dbReference type="KEGG" id="fer:FNB15_16675"/>
<proteinExistence type="predicted"/>
<evidence type="ECO:0000313" key="2">
    <source>
        <dbReference type="Proteomes" id="UP000317496"/>
    </source>
</evidence>
<organism evidence="1 2">
    <name type="scientific">Ferrovibrio terrae</name>
    <dbReference type="NCBI Taxonomy" id="2594003"/>
    <lineage>
        <taxon>Bacteria</taxon>
        <taxon>Pseudomonadati</taxon>
        <taxon>Pseudomonadota</taxon>
        <taxon>Alphaproteobacteria</taxon>
        <taxon>Rhodospirillales</taxon>
        <taxon>Rhodospirillaceae</taxon>
        <taxon>Ferrovibrio</taxon>
    </lineage>
</organism>
<name>A0A516H4X5_9PROT</name>
<accession>A0A516H4X5</accession>
<dbReference type="EMBL" id="CP041636">
    <property type="protein sequence ID" value="QDO98807.1"/>
    <property type="molecule type" value="Genomic_DNA"/>
</dbReference>
<dbReference type="AlphaFoldDB" id="A0A516H4X5"/>
<protein>
    <recommendedName>
        <fullName evidence="3">DUF2846 domain-containing protein</fullName>
    </recommendedName>
</protein>
<evidence type="ECO:0008006" key="3">
    <source>
        <dbReference type="Google" id="ProtNLM"/>
    </source>
</evidence>
<dbReference type="PROSITE" id="PS51257">
    <property type="entry name" value="PROKAR_LIPOPROTEIN"/>
    <property type="match status" value="1"/>
</dbReference>
<gene>
    <name evidence="1" type="ORF">FNB15_16675</name>
</gene>
<dbReference type="Proteomes" id="UP000317496">
    <property type="component" value="Chromosome"/>
</dbReference>
<sequence>MGKLASWRWLVIPLLVWMTGCQAGGQKMSQVVASGGVKPIASDKARIYVFRQAAEYGSLYAPITYIDDRKYYVIRQAGVYIHDVVADRDIVFLAKGGGGIITTGTYRLNLKPGEERFFEATYTTIETLSPGTKALSTILSGDSGTKRSFHVSEVNPAEAREKMKDLSLAQAGTE</sequence>